<dbReference type="InterPro" id="IPR043128">
    <property type="entry name" value="Rev_trsase/Diguanyl_cyclase"/>
</dbReference>
<dbReference type="Proteomes" id="UP000237271">
    <property type="component" value="Unassembled WGS sequence"/>
</dbReference>
<comment type="caution">
    <text evidence="3">The sequence shown here is derived from an EMBL/GenBank/DDBJ whole genome shotgun (WGS) entry which is preliminary data.</text>
</comment>
<dbReference type="AlphaFoldDB" id="A0A2P4XPW6"/>
<keyword evidence="3" id="KW-0695">RNA-directed DNA polymerase</keyword>
<name>A0A2P4XPW6_9STRA</name>
<evidence type="ECO:0000259" key="2">
    <source>
        <dbReference type="Pfam" id="PF17919"/>
    </source>
</evidence>
<keyword evidence="3" id="KW-0548">Nucleotidyltransferase</keyword>
<feature type="region of interest" description="Disordered" evidence="1">
    <location>
        <begin position="143"/>
        <end position="162"/>
    </location>
</feature>
<dbReference type="Gene3D" id="3.10.10.10">
    <property type="entry name" value="HIV Type 1 Reverse Transcriptase, subunit A, domain 1"/>
    <property type="match status" value="1"/>
</dbReference>
<dbReference type="GO" id="GO:0003964">
    <property type="term" value="F:RNA-directed DNA polymerase activity"/>
    <property type="evidence" value="ECO:0007669"/>
    <property type="project" value="UniProtKB-KW"/>
</dbReference>
<dbReference type="InterPro" id="IPR053134">
    <property type="entry name" value="RNA-dir_DNA_polymerase"/>
</dbReference>
<dbReference type="OrthoDB" id="115234at2759"/>
<protein>
    <submittedName>
        <fullName evidence="3">Reverse transcriptase</fullName>
    </submittedName>
</protein>
<feature type="domain" description="Reverse transcriptase/retrotransposon-derived protein RNase H-like" evidence="2">
    <location>
        <begin position="167"/>
        <end position="199"/>
    </location>
</feature>
<dbReference type="PANTHER" id="PTHR24559:SF444">
    <property type="entry name" value="REVERSE TRANSCRIPTASE DOMAIN-CONTAINING PROTEIN"/>
    <property type="match status" value="1"/>
</dbReference>
<dbReference type="InterPro" id="IPR041577">
    <property type="entry name" value="RT_RNaseH_2"/>
</dbReference>
<keyword evidence="3" id="KW-0808">Transferase</keyword>
<dbReference type="PANTHER" id="PTHR24559">
    <property type="entry name" value="TRANSPOSON TY3-I GAG-POL POLYPROTEIN"/>
    <property type="match status" value="1"/>
</dbReference>
<dbReference type="Gene3D" id="3.30.70.270">
    <property type="match status" value="2"/>
</dbReference>
<evidence type="ECO:0000256" key="1">
    <source>
        <dbReference type="SAM" id="MobiDB-lite"/>
    </source>
</evidence>
<accession>A0A2P4XPW6</accession>
<organism evidence="3 4">
    <name type="scientific">Phytophthora palmivora</name>
    <dbReference type="NCBI Taxonomy" id="4796"/>
    <lineage>
        <taxon>Eukaryota</taxon>
        <taxon>Sar</taxon>
        <taxon>Stramenopiles</taxon>
        <taxon>Oomycota</taxon>
        <taxon>Peronosporomycetes</taxon>
        <taxon>Peronosporales</taxon>
        <taxon>Peronosporaceae</taxon>
        <taxon>Phytophthora</taxon>
    </lineage>
</organism>
<feature type="non-terminal residue" evidence="3">
    <location>
        <position position="1"/>
    </location>
</feature>
<dbReference type="SUPFAM" id="SSF56672">
    <property type="entry name" value="DNA/RNA polymerases"/>
    <property type="match status" value="1"/>
</dbReference>
<reference evidence="3 4" key="1">
    <citation type="journal article" date="2017" name="Genome Biol. Evol.">
        <title>Phytophthora megakarya and P. palmivora, closely related causal agents of cacao black pod rot, underwent increases in genome sizes and gene numbers by different mechanisms.</title>
        <authorList>
            <person name="Ali S.S."/>
            <person name="Shao J."/>
            <person name="Lary D.J."/>
            <person name="Kronmiller B."/>
            <person name="Shen D."/>
            <person name="Strem M.D."/>
            <person name="Amoako-Attah I."/>
            <person name="Akrofi A.Y."/>
            <person name="Begoude B.A."/>
            <person name="Ten Hoopen G.M."/>
            <person name="Coulibaly K."/>
            <person name="Kebe B.I."/>
            <person name="Melnick R.L."/>
            <person name="Guiltinan M.J."/>
            <person name="Tyler B.M."/>
            <person name="Meinhardt L.W."/>
            <person name="Bailey B.A."/>
        </authorList>
    </citation>
    <scope>NUCLEOTIDE SEQUENCE [LARGE SCALE GENOMIC DNA]</scope>
    <source>
        <strain evidence="4">sbr112.9</strain>
    </source>
</reference>
<evidence type="ECO:0000313" key="4">
    <source>
        <dbReference type="Proteomes" id="UP000237271"/>
    </source>
</evidence>
<dbReference type="EMBL" id="NCKW01008877">
    <property type="protein sequence ID" value="POM67606.1"/>
    <property type="molecule type" value="Genomic_DNA"/>
</dbReference>
<evidence type="ECO:0000313" key="3">
    <source>
        <dbReference type="EMBL" id="POM67606.1"/>
    </source>
</evidence>
<gene>
    <name evidence="3" type="ORF">PHPALM_16362</name>
</gene>
<dbReference type="Pfam" id="PF17919">
    <property type="entry name" value="RT_RNaseH_2"/>
    <property type="match status" value="1"/>
</dbReference>
<keyword evidence="4" id="KW-1185">Reference proteome</keyword>
<sequence>DLYYPKRRFFSKDQPPLFGRAILWAAKCSPTSPQRESKSPHSTSTFCVRKPNGKWRLVHAYNKLNNATVPAQTPIPRKDVLLNNMSGCTLRAEDGQTTMEVHLKHLCRVFEVLRASNLYASIDKCVFSAEEIKDLGCFGRRTRRSREGQGHSGLADPEVAEGPPEVQAPVLALPDENKSFSVVCDASDYGIGCALLQKEFLSDGKDAKVDRLSPRQRTQLQRYELSDGYSITESTLEILLGLSFQTTRI</sequence>
<dbReference type="InterPro" id="IPR043502">
    <property type="entry name" value="DNA/RNA_pol_sf"/>
</dbReference>
<proteinExistence type="predicted"/>